<organism evidence="6 7">
    <name type="scientific">Halorussus caseinilyticus</name>
    <dbReference type="NCBI Taxonomy" id="3034025"/>
    <lineage>
        <taxon>Archaea</taxon>
        <taxon>Methanobacteriati</taxon>
        <taxon>Methanobacteriota</taxon>
        <taxon>Stenosarchaea group</taxon>
        <taxon>Halobacteria</taxon>
        <taxon>Halobacteriales</taxon>
        <taxon>Haladaptataceae</taxon>
        <taxon>Halorussus</taxon>
    </lineage>
</organism>
<dbReference type="InterPro" id="IPR006311">
    <property type="entry name" value="TAT_signal"/>
</dbReference>
<dbReference type="GO" id="GO:0042597">
    <property type="term" value="C:periplasmic space"/>
    <property type="evidence" value="ECO:0007669"/>
    <property type="project" value="UniProtKB-ARBA"/>
</dbReference>
<dbReference type="Gene3D" id="3.10.105.10">
    <property type="entry name" value="Dipeptide-binding Protein, Domain 3"/>
    <property type="match status" value="1"/>
</dbReference>
<protein>
    <submittedName>
        <fullName evidence="6">ABC transporter substrate-binding protein</fullName>
    </submittedName>
</protein>
<dbReference type="EMBL" id="JBHSZH010000005">
    <property type="protein sequence ID" value="MFC7080643.1"/>
    <property type="molecule type" value="Genomic_DNA"/>
</dbReference>
<dbReference type="GeneID" id="79302705"/>
<dbReference type="NCBIfam" id="TIGR01409">
    <property type="entry name" value="TAT_signal_seq"/>
    <property type="match status" value="1"/>
</dbReference>
<comment type="similarity">
    <text evidence="1">Belongs to the bacterial solute-binding protein 5 family.</text>
</comment>
<evidence type="ECO:0000256" key="4">
    <source>
        <dbReference type="SAM" id="MobiDB-lite"/>
    </source>
</evidence>
<dbReference type="InterPro" id="IPR000914">
    <property type="entry name" value="SBP_5_dom"/>
</dbReference>
<evidence type="ECO:0000256" key="3">
    <source>
        <dbReference type="ARBA" id="ARBA00022729"/>
    </source>
</evidence>
<evidence type="ECO:0000259" key="5">
    <source>
        <dbReference type="Pfam" id="PF00496"/>
    </source>
</evidence>
<keyword evidence="3" id="KW-0732">Signal</keyword>
<dbReference type="RefSeq" id="WP_276281498.1">
    <property type="nucleotide sequence ID" value="NZ_CP119809.1"/>
</dbReference>
<sequence length="688" mass="76681">MPHRRNRTDDTNDSRRKFLKASGAGAVALSLAGCSGGGDDTTTEETTEETTTTETEPNTVTGSADDIPEGGTLTYGMSSKPDSSNVLVGSSVYSGVPLYRIYEFGTALDPITNEVKPWVFSDWTIEESDKPDLYFNMQKGLKWNDGEDFTKEDVLFTYRYCMENKPGQYTDVVEPIEKIEESSKSDWDFHLKLNKPIGYWESNTLGGLPLLPKHKWEGKDYKKYDPMKANPDNGPVGLGPGRLTKYQPDTSMQVVLDNEHYYDTLSTLDWREEHDQLIAGGPFIDKINFKIYGSKTALTQAFLKGEVDTHYGSMKTSKLSKVKETDGMSLINGLGSGFSYFGFNGRRKPLDDVAFKQAMTFVFDEYFWVERLLQNNAIKGDFAQTPGYPAPRPDYQFASEDEMMTHPATNAFDFRSAEAAVPDVEAIRKFLSEGKVIDGSSGTYAGKDYPGSLSGIKASQSEAKYDYSFGEVKSSVLKDHQSADKEIRVGGKTIPEVMDGDPITIFIDPPKNTPKEAKAIQRWADNLKSLGIPVKTQTLSFNTMLSKVYQQEDFDIYPMGWGGTGPFGSSAYAFFHSDNADDLSKKDHGSDKQNAEATLYNSTGYGLAGGSADELLSKARTELDPKKRNKLSAKALERIYLDMPYFIMDYEKMRWPVNTAKFTGFVEGLVDPPYASFSTQLNNMHLKE</sequence>
<dbReference type="InterPro" id="IPR030678">
    <property type="entry name" value="Peptide/Ni-bd"/>
</dbReference>
<feature type="compositionally biased region" description="Basic and acidic residues" evidence="4">
    <location>
        <begin position="7"/>
        <end position="16"/>
    </location>
</feature>
<dbReference type="Proteomes" id="UP001596407">
    <property type="component" value="Unassembled WGS sequence"/>
</dbReference>
<comment type="caution">
    <text evidence="6">The sequence shown here is derived from an EMBL/GenBank/DDBJ whole genome shotgun (WGS) entry which is preliminary data.</text>
</comment>
<reference evidence="6 7" key="1">
    <citation type="journal article" date="2019" name="Int. J. Syst. Evol. Microbiol.">
        <title>The Global Catalogue of Microorganisms (GCM) 10K type strain sequencing project: providing services to taxonomists for standard genome sequencing and annotation.</title>
        <authorList>
            <consortium name="The Broad Institute Genomics Platform"/>
            <consortium name="The Broad Institute Genome Sequencing Center for Infectious Disease"/>
            <person name="Wu L."/>
            <person name="Ma J."/>
        </authorList>
    </citation>
    <scope>NUCLEOTIDE SEQUENCE [LARGE SCALE GENOMIC DNA]</scope>
    <source>
        <strain evidence="6 7">DT72</strain>
    </source>
</reference>
<feature type="region of interest" description="Disordered" evidence="4">
    <location>
        <begin position="1"/>
        <end position="72"/>
    </location>
</feature>
<feature type="compositionally biased region" description="Low complexity" evidence="4">
    <location>
        <begin position="20"/>
        <end position="33"/>
    </location>
</feature>
<accession>A0ABD5WKB3</accession>
<evidence type="ECO:0000313" key="7">
    <source>
        <dbReference type="Proteomes" id="UP001596407"/>
    </source>
</evidence>
<dbReference type="AlphaFoldDB" id="A0ABD5WKB3"/>
<keyword evidence="7" id="KW-1185">Reference proteome</keyword>
<dbReference type="PANTHER" id="PTHR30290:SF9">
    <property type="entry name" value="OLIGOPEPTIDE-BINDING PROTEIN APPA"/>
    <property type="match status" value="1"/>
</dbReference>
<dbReference type="PIRSF" id="PIRSF002741">
    <property type="entry name" value="MppA"/>
    <property type="match status" value="1"/>
</dbReference>
<keyword evidence="2" id="KW-0813">Transport</keyword>
<dbReference type="InterPro" id="IPR039424">
    <property type="entry name" value="SBP_5"/>
</dbReference>
<evidence type="ECO:0000256" key="2">
    <source>
        <dbReference type="ARBA" id="ARBA00022448"/>
    </source>
</evidence>
<feature type="domain" description="Solute-binding protein family 5" evidence="5">
    <location>
        <begin position="114"/>
        <end position="579"/>
    </location>
</feature>
<dbReference type="Gene3D" id="3.40.190.10">
    <property type="entry name" value="Periplasmic binding protein-like II"/>
    <property type="match status" value="1"/>
</dbReference>
<dbReference type="InterPro" id="IPR019546">
    <property type="entry name" value="TAT_signal_bac_arc"/>
</dbReference>
<name>A0ABD5WKB3_9EURY</name>
<proteinExistence type="inferred from homology"/>
<dbReference type="Pfam" id="PF00496">
    <property type="entry name" value="SBP_bac_5"/>
    <property type="match status" value="1"/>
</dbReference>
<dbReference type="CDD" id="cd00995">
    <property type="entry name" value="PBP2_NikA_DppA_OppA_like"/>
    <property type="match status" value="1"/>
</dbReference>
<dbReference type="PANTHER" id="PTHR30290">
    <property type="entry name" value="PERIPLASMIC BINDING COMPONENT OF ABC TRANSPORTER"/>
    <property type="match status" value="1"/>
</dbReference>
<gene>
    <name evidence="6" type="ORF">ACFQJ6_11465</name>
</gene>
<dbReference type="PROSITE" id="PS51318">
    <property type="entry name" value="TAT"/>
    <property type="match status" value="1"/>
</dbReference>
<dbReference type="SUPFAM" id="SSF53850">
    <property type="entry name" value="Periplasmic binding protein-like II"/>
    <property type="match status" value="1"/>
</dbReference>
<evidence type="ECO:0000313" key="6">
    <source>
        <dbReference type="EMBL" id="MFC7080643.1"/>
    </source>
</evidence>
<evidence type="ECO:0000256" key="1">
    <source>
        <dbReference type="ARBA" id="ARBA00005695"/>
    </source>
</evidence>
<dbReference type="PROSITE" id="PS51257">
    <property type="entry name" value="PROKAR_LIPOPROTEIN"/>
    <property type="match status" value="1"/>
</dbReference>